<dbReference type="InterPro" id="IPR000209">
    <property type="entry name" value="Peptidase_S8/S53_dom"/>
</dbReference>
<dbReference type="GO" id="GO:0006508">
    <property type="term" value="P:proteolysis"/>
    <property type="evidence" value="ECO:0007669"/>
    <property type="project" value="UniProtKB-KW"/>
</dbReference>
<dbReference type="AlphaFoldDB" id="A0A6J7AFT7"/>
<comment type="similarity">
    <text evidence="1">Belongs to the peptidase S8 family.</text>
</comment>
<keyword evidence="3" id="KW-0378">Hydrolase</keyword>
<dbReference type="PROSITE" id="PS51892">
    <property type="entry name" value="SUBTILASE"/>
    <property type="match status" value="1"/>
</dbReference>
<evidence type="ECO:0000256" key="3">
    <source>
        <dbReference type="ARBA" id="ARBA00022801"/>
    </source>
</evidence>
<reference evidence="6" key="1">
    <citation type="submission" date="2020-05" db="EMBL/GenBank/DDBJ databases">
        <authorList>
            <person name="Chiriac C."/>
            <person name="Salcher M."/>
            <person name="Ghai R."/>
            <person name="Kavagutti S V."/>
        </authorList>
    </citation>
    <scope>NUCLEOTIDE SEQUENCE</scope>
</reference>
<evidence type="ECO:0000256" key="4">
    <source>
        <dbReference type="ARBA" id="ARBA00022825"/>
    </source>
</evidence>
<dbReference type="PROSITE" id="PS00138">
    <property type="entry name" value="SUBTILASE_SER"/>
    <property type="match status" value="1"/>
</dbReference>
<dbReference type="GO" id="GO:0004252">
    <property type="term" value="F:serine-type endopeptidase activity"/>
    <property type="evidence" value="ECO:0007669"/>
    <property type="project" value="InterPro"/>
</dbReference>
<dbReference type="InterPro" id="IPR036852">
    <property type="entry name" value="Peptidase_S8/S53_dom_sf"/>
</dbReference>
<name>A0A6J7AFT7_9ZZZZ</name>
<dbReference type="PANTHER" id="PTHR43806:SF11">
    <property type="entry name" value="CEREVISIN-RELATED"/>
    <property type="match status" value="1"/>
</dbReference>
<dbReference type="PRINTS" id="PR00723">
    <property type="entry name" value="SUBTILISIN"/>
</dbReference>
<dbReference type="PANTHER" id="PTHR43806">
    <property type="entry name" value="PEPTIDASE S8"/>
    <property type="match status" value="1"/>
</dbReference>
<organism evidence="6">
    <name type="scientific">freshwater metagenome</name>
    <dbReference type="NCBI Taxonomy" id="449393"/>
    <lineage>
        <taxon>unclassified sequences</taxon>
        <taxon>metagenomes</taxon>
        <taxon>ecological metagenomes</taxon>
    </lineage>
</organism>
<dbReference type="InterPro" id="IPR015500">
    <property type="entry name" value="Peptidase_S8_subtilisin-rel"/>
</dbReference>
<keyword evidence="4" id="KW-0720">Serine protease</keyword>
<dbReference type="InterPro" id="IPR050131">
    <property type="entry name" value="Peptidase_S8_subtilisin-like"/>
</dbReference>
<dbReference type="Pfam" id="PF00082">
    <property type="entry name" value="Peptidase_S8"/>
    <property type="match status" value="1"/>
</dbReference>
<dbReference type="EMBL" id="CAFABI010000120">
    <property type="protein sequence ID" value="CAB4831841.1"/>
    <property type="molecule type" value="Genomic_DNA"/>
</dbReference>
<evidence type="ECO:0000256" key="1">
    <source>
        <dbReference type="ARBA" id="ARBA00011073"/>
    </source>
</evidence>
<feature type="domain" description="Peptidase S8/S53" evidence="5">
    <location>
        <begin position="148"/>
        <end position="400"/>
    </location>
</feature>
<evidence type="ECO:0000313" key="6">
    <source>
        <dbReference type="EMBL" id="CAB4831841.1"/>
    </source>
</evidence>
<dbReference type="Gene3D" id="3.40.50.200">
    <property type="entry name" value="Peptidase S8/S53 domain"/>
    <property type="match status" value="1"/>
</dbReference>
<evidence type="ECO:0000259" key="5">
    <source>
        <dbReference type="Pfam" id="PF00082"/>
    </source>
</evidence>
<keyword evidence="2" id="KW-0645">Protease</keyword>
<proteinExistence type="inferred from homology"/>
<evidence type="ECO:0000256" key="2">
    <source>
        <dbReference type="ARBA" id="ARBA00022670"/>
    </source>
</evidence>
<dbReference type="InterPro" id="IPR023828">
    <property type="entry name" value="Peptidase_S8_Ser-AS"/>
</dbReference>
<accession>A0A6J7AFT7</accession>
<dbReference type="SUPFAM" id="SSF52743">
    <property type="entry name" value="Subtilisin-like"/>
    <property type="match status" value="1"/>
</dbReference>
<protein>
    <submittedName>
        <fullName evidence="6">Unannotated protein</fullName>
    </submittedName>
</protein>
<gene>
    <name evidence="6" type="ORF">UFOPK3197_00981</name>
</gene>
<sequence length="444" mass="46816">MAKKFISIAGSMIFLLLSALSYAHADSAPAAGETVPGFPCTKVGQTSVYADRTGVKKITCKKFGKNVLLWDGGVPAYPVPTTEVADAQQKATVIVSASPKPTPANIPGTSFKWPIPSGDLNKYSGIPQDGHAEDLLGLKELHEAGITGKGYSLAFIDQTIVTDNPAFENTDIVCVGAVDSFLTFGERACPSKFPEFSHGQGVAGTMGGAFGVAPGARLISIDVQFELNVSITVPDEKRSSIVRGLQWVLAHYKEYKIAAVSVSVGDKASRANTVCGIASPIGLYEVVKKLSEADVAVIFSTANAATINWVREPNCLPGVIAVASVDSDDPRRIANYSSISPDIDLLAPADFMSAGMDGKDRVFGGTSQAAPFAAGLFALGKQARPEANIAQIFYFIKQSAAPVSDVFVKRIPVVLPAEMVKALQSAKTLPPIKLVKQIQIKSGR</sequence>